<dbReference type="Gene3D" id="3.40.630.30">
    <property type="match status" value="1"/>
</dbReference>
<keyword evidence="7" id="KW-1185">Reference proteome</keyword>
<dbReference type="GO" id="GO:0016747">
    <property type="term" value="F:acyltransferase activity, transferring groups other than amino-acyl groups"/>
    <property type="evidence" value="ECO:0007669"/>
    <property type="project" value="InterPro"/>
</dbReference>
<dbReference type="InterPro" id="IPR016181">
    <property type="entry name" value="Acyl_CoA_acyltransferase"/>
</dbReference>
<dbReference type="Gene3D" id="3.30.470.20">
    <property type="entry name" value="ATP-grasp fold, B domain"/>
    <property type="match status" value="1"/>
</dbReference>
<evidence type="ECO:0000256" key="1">
    <source>
        <dbReference type="ARBA" id="ARBA00022532"/>
    </source>
</evidence>
<reference evidence="6" key="1">
    <citation type="submission" date="2021-05" db="EMBL/GenBank/DDBJ databases">
        <title>Genome of Sphingobium sp. strain.</title>
        <authorList>
            <person name="Fan R."/>
        </authorList>
    </citation>
    <scope>NUCLEOTIDE SEQUENCE</scope>
    <source>
        <strain evidence="6">H33</strain>
    </source>
</reference>
<organism evidence="6 7">
    <name type="scientific">Sphingobium nicotianae</name>
    <dbReference type="NCBI Taxonomy" id="2782607"/>
    <lineage>
        <taxon>Bacteria</taxon>
        <taxon>Pseudomonadati</taxon>
        <taxon>Pseudomonadota</taxon>
        <taxon>Alphaproteobacteria</taxon>
        <taxon>Sphingomonadales</taxon>
        <taxon>Sphingomonadaceae</taxon>
        <taxon>Sphingobium</taxon>
    </lineage>
</organism>
<dbReference type="Pfam" id="PF13549">
    <property type="entry name" value="ATP-grasp_5"/>
    <property type="match status" value="1"/>
</dbReference>
<dbReference type="AlphaFoldDB" id="A0A9X1DFR4"/>
<keyword evidence="3" id="KW-0547">Nucleotide-binding</keyword>
<dbReference type="SUPFAM" id="SSF55729">
    <property type="entry name" value="Acyl-CoA N-acyltransferases (Nat)"/>
    <property type="match status" value="1"/>
</dbReference>
<dbReference type="RefSeq" id="WP_214625306.1">
    <property type="nucleotide sequence ID" value="NZ_JAHGAW010000014.1"/>
</dbReference>
<dbReference type="InterPro" id="IPR032875">
    <property type="entry name" value="Succ_CoA_lig_flav_dom"/>
</dbReference>
<evidence type="ECO:0000313" key="7">
    <source>
        <dbReference type="Proteomes" id="UP001138757"/>
    </source>
</evidence>
<dbReference type="PANTHER" id="PTHR43334">
    <property type="entry name" value="ACETATE--COA LIGASE [ADP-FORMING]"/>
    <property type="match status" value="1"/>
</dbReference>
<dbReference type="GO" id="GO:0005524">
    <property type="term" value="F:ATP binding"/>
    <property type="evidence" value="ECO:0007669"/>
    <property type="project" value="UniProtKB-KW"/>
</dbReference>
<dbReference type="Pfam" id="PF13607">
    <property type="entry name" value="Succ_CoA_lig"/>
    <property type="match status" value="1"/>
</dbReference>
<dbReference type="InterPro" id="IPR013815">
    <property type="entry name" value="ATP_grasp_subdomain_1"/>
</dbReference>
<keyword evidence="1" id="KW-0816">Tricarboxylic acid cycle</keyword>
<dbReference type="Proteomes" id="UP001138757">
    <property type="component" value="Unassembled WGS sequence"/>
</dbReference>
<dbReference type="Gene3D" id="3.40.50.720">
    <property type="entry name" value="NAD(P)-binding Rossmann-like Domain"/>
    <property type="match status" value="1"/>
</dbReference>
<dbReference type="Pfam" id="PF19045">
    <property type="entry name" value="Ligase_CoA_2"/>
    <property type="match status" value="1"/>
</dbReference>
<dbReference type="InterPro" id="IPR000182">
    <property type="entry name" value="GNAT_dom"/>
</dbReference>
<dbReference type="Gene3D" id="3.30.1490.20">
    <property type="entry name" value="ATP-grasp fold, A domain"/>
    <property type="match status" value="1"/>
</dbReference>
<dbReference type="SUPFAM" id="SSF52210">
    <property type="entry name" value="Succinyl-CoA synthetase domains"/>
    <property type="match status" value="2"/>
</dbReference>
<dbReference type="SMART" id="SM00881">
    <property type="entry name" value="CoA_binding"/>
    <property type="match status" value="1"/>
</dbReference>
<keyword evidence="2 6" id="KW-0436">Ligase</keyword>
<dbReference type="GO" id="GO:0043758">
    <property type="term" value="F:acetate-CoA ligase (ADP-forming) activity"/>
    <property type="evidence" value="ECO:0007669"/>
    <property type="project" value="InterPro"/>
</dbReference>
<protein>
    <submittedName>
        <fullName evidence="6">Acetate--CoA ligase family protein</fullName>
    </submittedName>
</protein>
<dbReference type="GO" id="GO:0006099">
    <property type="term" value="P:tricarboxylic acid cycle"/>
    <property type="evidence" value="ECO:0007669"/>
    <property type="project" value="UniProtKB-KW"/>
</dbReference>
<dbReference type="SUPFAM" id="SSF51735">
    <property type="entry name" value="NAD(P)-binding Rossmann-fold domains"/>
    <property type="match status" value="1"/>
</dbReference>
<dbReference type="InterPro" id="IPR036291">
    <property type="entry name" value="NAD(P)-bd_dom_sf"/>
</dbReference>
<accession>A0A9X1DFR4</accession>
<comment type="caution">
    <text evidence="6">The sequence shown here is derived from an EMBL/GenBank/DDBJ whole genome shotgun (WGS) entry which is preliminary data.</text>
</comment>
<keyword evidence="4" id="KW-0067">ATP-binding</keyword>
<dbReference type="SUPFAM" id="SSF56059">
    <property type="entry name" value="Glutathione synthetase ATP-binding domain-like"/>
    <property type="match status" value="1"/>
</dbReference>
<dbReference type="Pfam" id="PF00583">
    <property type="entry name" value="Acetyltransf_1"/>
    <property type="match status" value="1"/>
</dbReference>
<dbReference type="Pfam" id="PF13380">
    <property type="entry name" value="CoA_binding_2"/>
    <property type="match status" value="1"/>
</dbReference>
<dbReference type="InterPro" id="IPR016102">
    <property type="entry name" value="Succinyl-CoA_synth-like"/>
</dbReference>
<evidence type="ECO:0000256" key="3">
    <source>
        <dbReference type="ARBA" id="ARBA00022741"/>
    </source>
</evidence>
<evidence type="ECO:0000256" key="4">
    <source>
        <dbReference type="ARBA" id="ARBA00022840"/>
    </source>
</evidence>
<name>A0A9X1DFR4_9SPHN</name>
<proteinExistence type="predicted"/>
<dbReference type="InterPro" id="IPR003781">
    <property type="entry name" value="CoA-bd"/>
</dbReference>
<evidence type="ECO:0000259" key="5">
    <source>
        <dbReference type="PROSITE" id="PS51186"/>
    </source>
</evidence>
<feature type="domain" description="N-acetyltransferase" evidence="5">
    <location>
        <begin position="734"/>
        <end position="889"/>
    </location>
</feature>
<gene>
    <name evidence="6" type="ORF">KK488_19045</name>
</gene>
<dbReference type="InterPro" id="IPR043938">
    <property type="entry name" value="Ligase_CoA_dom"/>
</dbReference>
<dbReference type="InterPro" id="IPR051538">
    <property type="entry name" value="Acyl-CoA_Synth/Transferase"/>
</dbReference>
<dbReference type="Gene3D" id="3.40.50.261">
    <property type="entry name" value="Succinyl-CoA synthetase domains"/>
    <property type="match status" value="2"/>
</dbReference>
<evidence type="ECO:0000256" key="2">
    <source>
        <dbReference type="ARBA" id="ARBA00022598"/>
    </source>
</evidence>
<dbReference type="PROSITE" id="PS51186">
    <property type="entry name" value="GNAT"/>
    <property type="match status" value="1"/>
</dbReference>
<sequence length="893" mass="94867">MTIRNLSALLHPASVALIGASSRAGTLGAVVLDNIHSRGFAGRVYAVNPHRVEHVGVQWAPTVKDLPQTPDLAILMTPAETIPGLIAELGEAGTRTAVVISAGVTEASGLRQQMLDAARPHLLRIVGPNSLGIVAPHAKLDATFARTPARPGRLALISQSGALITAILDWAESRDIGFSGIVSAGDMADVDLGDLIDLFALDPMTDAILIYVEGVTQAAKLLSAASAAARGKPVIAIKAGRSPAAAKAALSHTGALAGSYDVYQAAFDRAGIVMVDTLTELFNAAEILCACREPAGDRLGIVTNGGGAGILAVDAIGAAHAALAPLAPSTLATLDSALPPTWSKANPVDIIGDADPERYRAATRAVLSDETVDALLVMNCPTGRASASDIATTVGEEVRSARAGHIDKPVLACWLGDANARAARDALAPLQIPTYTTPDDAVRAFGYLIAARRAKLSLSDRPAATKEITPDIHAAERIIAAVRADKRTVLTEIESKALLDAFRIPTVPTRFAAAVETVDEECGWLKPPYAVKIVSPDISHKSDVGGVALDLHNREAAAAAASAMEMRISREHPDAHLQGFAIEEMVERPHAFELIAGIATDPTFGPIIMVGAGGTSVEIVADKAIDLAPIDDAQAHALIDRTRISKLLHGYRNQPAVDMDGVAHVLGALSAICVSLPDILELDINPLLVDADDVIALDARIKIAAEPVSGSRLTIRPAPMEWAAELVTQDGLRCFVRPVRADDEPLLAEFFTHVSPEDLRFRFMSGIQTVGHDRLAMMTRVDYRRTISFLAFDETRKTVIATAMLATDPDRTRAEVALTTRADMKRRGLSWTLFDHVLRYAKSERIGTIEAIECADHEAALRMEREMGFVSNTDPDDPTIRILRRNLLEQPAS</sequence>
<evidence type="ECO:0000313" key="6">
    <source>
        <dbReference type="EMBL" id="MBT2189049.1"/>
    </source>
</evidence>
<dbReference type="EMBL" id="JAHGAW010000014">
    <property type="protein sequence ID" value="MBT2189049.1"/>
    <property type="molecule type" value="Genomic_DNA"/>
</dbReference>
<dbReference type="PANTHER" id="PTHR43334:SF1">
    <property type="entry name" value="3-HYDROXYPROPIONATE--COA LIGASE [ADP-FORMING]"/>
    <property type="match status" value="1"/>
</dbReference>